<organism evidence="3 4">
    <name type="scientific">Marchantia polymorpha subsp. ruderalis</name>
    <dbReference type="NCBI Taxonomy" id="1480154"/>
    <lineage>
        <taxon>Eukaryota</taxon>
        <taxon>Viridiplantae</taxon>
        <taxon>Streptophyta</taxon>
        <taxon>Embryophyta</taxon>
        <taxon>Marchantiophyta</taxon>
        <taxon>Marchantiopsida</taxon>
        <taxon>Marchantiidae</taxon>
        <taxon>Marchantiales</taxon>
        <taxon>Marchantiaceae</taxon>
        <taxon>Marchantia</taxon>
    </lineage>
</organism>
<evidence type="ECO:0000313" key="4">
    <source>
        <dbReference type="Proteomes" id="UP000077202"/>
    </source>
</evidence>
<dbReference type="GO" id="GO:0005634">
    <property type="term" value="C:nucleus"/>
    <property type="evidence" value="ECO:0007669"/>
    <property type="project" value="UniProtKB-SubCell"/>
</dbReference>
<keyword evidence="4" id="KW-1185">Reference proteome</keyword>
<evidence type="ECO:0000256" key="1">
    <source>
        <dbReference type="ARBA" id="ARBA00004123"/>
    </source>
</evidence>
<comment type="subcellular location">
    <subcellularLocation>
        <location evidence="1">Nucleus</location>
    </subcellularLocation>
</comment>
<evidence type="ECO:0000313" key="3">
    <source>
        <dbReference type="EMBL" id="OAE23064.1"/>
    </source>
</evidence>
<dbReference type="InterPro" id="IPR036600">
    <property type="entry name" value="PAH_sf"/>
</dbReference>
<dbReference type="Proteomes" id="UP000077202">
    <property type="component" value="Unassembled WGS sequence"/>
</dbReference>
<sequence length="167" mass="19018">MILRSREVIYTNAKAAGAGSSTKTDSGAVLESLHQDMKNEKVFRPRVEAKPVTGMDSPAWKAQRDEEAELIDTFSDISVDSGRYFLDYVRGLLQNEGGKYEEFVQAVLGWKFKTISMDALTLKMYDLFNQNPEIMESLFQNFKYKQYATTMFLLISVQIVIESIMEA</sequence>
<dbReference type="SUPFAM" id="SSF47762">
    <property type="entry name" value="PAH2 domain"/>
    <property type="match status" value="1"/>
</dbReference>
<dbReference type="AlphaFoldDB" id="A0A176VQ90"/>
<accession>A0A176VQ90</accession>
<gene>
    <name evidence="3" type="ORF">AXG93_3509s1080</name>
</gene>
<dbReference type="GO" id="GO:0006355">
    <property type="term" value="P:regulation of DNA-templated transcription"/>
    <property type="evidence" value="ECO:0007669"/>
    <property type="project" value="InterPro"/>
</dbReference>
<keyword evidence="2" id="KW-0539">Nucleus</keyword>
<protein>
    <submittedName>
        <fullName evidence="3">Uncharacterized protein</fullName>
    </submittedName>
</protein>
<proteinExistence type="predicted"/>
<name>A0A176VQ90_MARPO</name>
<evidence type="ECO:0000256" key="2">
    <source>
        <dbReference type="ARBA" id="ARBA00023242"/>
    </source>
</evidence>
<reference evidence="3" key="1">
    <citation type="submission" date="2016-03" db="EMBL/GenBank/DDBJ databases">
        <title>Mechanisms controlling the formation of the plant cell surface in tip-growing cells are functionally conserved among land plants.</title>
        <authorList>
            <person name="Honkanen S."/>
            <person name="Jones V.A."/>
            <person name="Morieri G."/>
            <person name="Champion C."/>
            <person name="Hetherington A.J."/>
            <person name="Kelly S."/>
            <person name="Saint-Marcoux D."/>
            <person name="Proust H."/>
            <person name="Prescott H."/>
            <person name="Dolan L."/>
        </authorList>
    </citation>
    <scope>NUCLEOTIDE SEQUENCE [LARGE SCALE GENOMIC DNA]</scope>
    <source>
        <tissue evidence="3">Whole gametophyte</tissue>
    </source>
</reference>
<dbReference type="EMBL" id="LVLJ01002953">
    <property type="protein sequence ID" value="OAE23064.1"/>
    <property type="molecule type" value="Genomic_DNA"/>
</dbReference>
<comment type="caution">
    <text evidence="3">The sequence shown here is derived from an EMBL/GenBank/DDBJ whole genome shotgun (WGS) entry which is preliminary data.</text>
</comment>